<evidence type="ECO:0000313" key="4">
    <source>
        <dbReference type="Proteomes" id="UP001652582"/>
    </source>
</evidence>
<organism evidence="4 5">
    <name type="scientific">Bicyclus anynana</name>
    <name type="common">Squinting bush brown butterfly</name>
    <dbReference type="NCBI Taxonomy" id="110368"/>
    <lineage>
        <taxon>Eukaryota</taxon>
        <taxon>Metazoa</taxon>
        <taxon>Ecdysozoa</taxon>
        <taxon>Arthropoda</taxon>
        <taxon>Hexapoda</taxon>
        <taxon>Insecta</taxon>
        <taxon>Pterygota</taxon>
        <taxon>Neoptera</taxon>
        <taxon>Endopterygota</taxon>
        <taxon>Lepidoptera</taxon>
        <taxon>Glossata</taxon>
        <taxon>Ditrysia</taxon>
        <taxon>Papilionoidea</taxon>
        <taxon>Nymphalidae</taxon>
        <taxon>Satyrinae</taxon>
        <taxon>Satyrini</taxon>
        <taxon>Mycalesina</taxon>
        <taxon>Bicyclus</taxon>
    </lineage>
</organism>
<dbReference type="PROSITE" id="PS50175">
    <property type="entry name" value="ASP_PROT_RETROV"/>
    <property type="match status" value="1"/>
</dbReference>
<dbReference type="SUPFAM" id="SSF56672">
    <property type="entry name" value="DNA/RNA polymerases"/>
    <property type="match status" value="1"/>
</dbReference>
<proteinExistence type="predicted"/>
<dbReference type="InterPro" id="IPR001995">
    <property type="entry name" value="Peptidase_A2_cat"/>
</dbReference>
<dbReference type="CDD" id="cd00303">
    <property type="entry name" value="retropepsin_like"/>
    <property type="match status" value="1"/>
</dbReference>
<dbReference type="InterPro" id="IPR001584">
    <property type="entry name" value="Integrase_cat-core"/>
</dbReference>
<evidence type="ECO:0000259" key="3">
    <source>
        <dbReference type="PROSITE" id="PS50994"/>
    </source>
</evidence>
<accession>A0ABM3M6N4</accession>
<dbReference type="InterPro" id="IPR021109">
    <property type="entry name" value="Peptidase_aspartic_dom_sf"/>
</dbReference>
<dbReference type="Gene3D" id="3.30.420.10">
    <property type="entry name" value="Ribonuclease H-like superfamily/Ribonuclease H"/>
    <property type="match status" value="1"/>
</dbReference>
<keyword evidence="1" id="KW-0378">Hydrolase</keyword>
<evidence type="ECO:0000256" key="1">
    <source>
        <dbReference type="ARBA" id="ARBA00022801"/>
    </source>
</evidence>
<dbReference type="GeneID" id="128199875"/>
<dbReference type="InterPro" id="IPR008042">
    <property type="entry name" value="Retrotrans_Pao"/>
</dbReference>
<evidence type="ECO:0000259" key="2">
    <source>
        <dbReference type="PROSITE" id="PS50175"/>
    </source>
</evidence>
<dbReference type="InterPro" id="IPR036397">
    <property type="entry name" value="RNaseH_sf"/>
</dbReference>
<feature type="domain" description="Integrase catalytic" evidence="3">
    <location>
        <begin position="847"/>
        <end position="1038"/>
    </location>
</feature>
<protein>
    <submittedName>
        <fullName evidence="5">Uncharacterized protein LOC128199875</fullName>
    </submittedName>
</protein>
<dbReference type="PANTHER" id="PTHR47331">
    <property type="entry name" value="PHD-TYPE DOMAIN-CONTAINING PROTEIN"/>
    <property type="match status" value="1"/>
</dbReference>
<dbReference type="SUPFAM" id="SSF53098">
    <property type="entry name" value="Ribonuclease H-like"/>
    <property type="match status" value="1"/>
</dbReference>
<sequence length="1154" mass="130524">MHSFRALFDTGSQSNFITQTAVDRLNLKWSHTNASVSGLGETATSILGDVTCKIGTHNKTAFVLDLHVLPKICGDQPIASLNTSGWSHVKSLNLADPGFDIPGPIDLLFAADVFAESLLNQRIKGGPNQPTALNSIFGWLLLGKTRLASTTMLHSSLKTDAKLNSLVQRFWEIENLPKAVLMTPDEKLCEQKFMSDHTRDNNGRYIVRLPFKDLEPSFVGSRDIALRRFHSIERRLSKDPDLHKQYAEFMSDYIKSGHMSLVPTDEMEMGKYYIPHHCVLRPESKSTRLRVVFDASAKDYNGRSLNDTQLIGPKLQSNIFEILLRFREHNIVFMADVRQMYRQISIASEHRDYQRIFWKASPNESIKEYRLNTVTYGVASSPFLACRSLQQLAEDEGDSYPIAKQIISSDVYVDDVVTGCDSFESAQQAKTQVIALCNRGGFQLRKWVSNYSELLSDLRSEDCLTDPVSLDEADSTILKVLGLKWDPISDTFLFEIKSMNLTCTKRTILSELARIFDPLGFLSPVTIQAKSFIQKLWILGIEWDQPPPDDIVRLWNAYQTQLSQLSKLRIPRQFKCAKVKSYELHGFADSSEIAYGAVIYLRATDDKDQVQISIVCSKARVAPLKRISLPRLELCAAVLLSDLYTLVRDTYLSRISFDAVYFWSDSTVVLSWLRSASTRWTTFVANRVSHIQDITPIKCWQHVSSVDNPADICSRGQLPNELLNNSLWWAGPQWLSKKRDTWPSSLSTPSPHEGAIINTEARKSVTLFADKTQTNEEKEPLLLEDLINRCSSLQKLINILTYINRFINNSRKPCEANRNNFLNNAERHVALMQLVKYVQGQPLQPPMSDLPSFRVNQIKAFSVVGIDFGGPFRIKLGAHRGAKIDKAYLCLFICLATKAVHLEVVSTLSTDGFIASLRRFIGRRGRCNSIHLDRGTNFIGARNQLSSFMHQASSAEKIEFKFNPPSAPHFGGVWEIQIKAAKSHLHRVVGDQVLTFEELTTLFVQIEAVLNSRPLCPISSDPNDLSVLTPGHFLTLEPLTAVPDSDLSQINIKRLNRWQMLQAFHQNFWCRWKNEYLNSLTQRAKWTKDSKPLKIGSMVIIKDENRTPLHWSLGRVTNLISGADGIARIAILKTATNNHVQRPLVKLCPLPIED</sequence>
<dbReference type="PANTHER" id="PTHR47331:SF1">
    <property type="entry name" value="GAG-LIKE PROTEIN"/>
    <property type="match status" value="1"/>
</dbReference>
<dbReference type="InterPro" id="IPR012337">
    <property type="entry name" value="RNaseH-like_sf"/>
</dbReference>
<dbReference type="RefSeq" id="XP_052747141.1">
    <property type="nucleotide sequence ID" value="XM_052891181.1"/>
</dbReference>
<dbReference type="Pfam" id="PF18701">
    <property type="entry name" value="DUF5641"/>
    <property type="match status" value="1"/>
</dbReference>
<keyword evidence="4" id="KW-1185">Reference proteome</keyword>
<dbReference type="InterPro" id="IPR043502">
    <property type="entry name" value="DNA/RNA_pol_sf"/>
</dbReference>
<dbReference type="InterPro" id="IPR040676">
    <property type="entry name" value="DUF5641"/>
</dbReference>
<dbReference type="Proteomes" id="UP001652582">
    <property type="component" value="Chromosome 3"/>
</dbReference>
<gene>
    <name evidence="5" type="primary">LOC128199875</name>
</gene>
<dbReference type="CDD" id="cd01644">
    <property type="entry name" value="RT_pepA17"/>
    <property type="match status" value="1"/>
</dbReference>
<dbReference type="PROSITE" id="PS50994">
    <property type="entry name" value="INTEGRASE"/>
    <property type="match status" value="1"/>
</dbReference>
<reference evidence="5" key="1">
    <citation type="submission" date="2025-08" db="UniProtKB">
        <authorList>
            <consortium name="RefSeq"/>
        </authorList>
    </citation>
    <scope>IDENTIFICATION</scope>
</reference>
<dbReference type="Gene3D" id="2.40.70.10">
    <property type="entry name" value="Acid Proteases"/>
    <property type="match status" value="1"/>
</dbReference>
<evidence type="ECO:0000313" key="5">
    <source>
        <dbReference type="RefSeq" id="XP_052747141.1"/>
    </source>
</evidence>
<name>A0ABM3M6N4_BICAN</name>
<dbReference type="Pfam" id="PF05380">
    <property type="entry name" value="Peptidase_A17"/>
    <property type="match status" value="1"/>
</dbReference>
<feature type="domain" description="Peptidase A2" evidence="2">
    <location>
        <begin position="4"/>
        <end position="40"/>
    </location>
</feature>